<sequence>MAYFMRLLDLTRRVDGSTEPVRAAEAFGIARPRMEWLCRADEGGGSGGSGVNCARIDRYVVHACGTHTETVLHLVPRSRWPSEEGETPVWPPPFGEYEALLLVCRPTCIDSDAMLGRWQADYPAMCIGDRVLLERDLPERWEGCVGDALVQAVALIVLDGDGSGDSIVDDVENPPYIHPAVIAALRQTYNSVRHFLTNLPSLDRAVDAGQVRTHRAVFASELDALHMVDEEGAPAAVPVSARHTITELLAVPTSLAAPQTRRGYLIIALAPMRGMDAVPSSVYFRESRKRPDG</sequence>
<dbReference type="Gene3D" id="3.50.30.50">
    <property type="entry name" value="Putative cyclase"/>
    <property type="match status" value="1"/>
</dbReference>
<organism evidence="1 2">
    <name type="scientific">Cyanidium caldarium</name>
    <name type="common">Red alga</name>
    <dbReference type="NCBI Taxonomy" id="2771"/>
    <lineage>
        <taxon>Eukaryota</taxon>
        <taxon>Rhodophyta</taxon>
        <taxon>Bangiophyceae</taxon>
        <taxon>Cyanidiales</taxon>
        <taxon>Cyanidiaceae</taxon>
        <taxon>Cyanidium</taxon>
    </lineage>
</organism>
<proteinExistence type="predicted"/>
<reference evidence="1 2" key="1">
    <citation type="submission" date="2022-07" db="EMBL/GenBank/DDBJ databases">
        <title>Genome-wide signatures of adaptation to extreme environments.</title>
        <authorList>
            <person name="Cho C.H."/>
            <person name="Yoon H.S."/>
        </authorList>
    </citation>
    <scope>NUCLEOTIDE SEQUENCE [LARGE SCALE GENOMIC DNA]</scope>
    <source>
        <strain evidence="1 2">DBV 063 E5</strain>
    </source>
</reference>
<accession>A0AAV9IS94</accession>
<keyword evidence="2" id="KW-1185">Reference proteome</keyword>
<dbReference type="GO" id="GO:0004061">
    <property type="term" value="F:arylformamidase activity"/>
    <property type="evidence" value="ECO:0007669"/>
    <property type="project" value="InterPro"/>
</dbReference>
<dbReference type="Proteomes" id="UP001301350">
    <property type="component" value="Unassembled WGS sequence"/>
</dbReference>
<evidence type="ECO:0000313" key="1">
    <source>
        <dbReference type="EMBL" id="KAK4534961.1"/>
    </source>
</evidence>
<name>A0AAV9IS94_CYACA</name>
<evidence type="ECO:0000313" key="2">
    <source>
        <dbReference type="Proteomes" id="UP001301350"/>
    </source>
</evidence>
<dbReference type="InterPro" id="IPR037175">
    <property type="entry name" value="KFase_sf"/>
</dbReference>
<dbReference type="EMBL" id="JANCYW010000003">
    <property type="protein sequence ID" value="KAK4534961.1"/>
    <property type="molecule type" value="Genomic_DNA"/>
</dbReference>
<dbReference type="GO" id="GO:0019441">
    <property type="term" value="P:L-tryptophan catabolic process to kynurenine"/>
    <property type="evidence" value="ECO:0007669"/>
    <property type="project" value="InterPro"/>
</dbReference>
<protein>
    <submittedName>
        <fullName evidence="1">Uncharacterized protein</fullName>
    </submittedName>
</protein>
<comment type="caution">
    <text evidence="1">The sequence shown here is derived from an EMBL/GenBank/DDBJ whole genome shotgun (WGS) entry which is preliminary data.</text>
</comment>
<gene>
    <name evidence="1" type="ORF">CDCA_CDCA03G0986</name>
</gene>
<dbReference type="AlphaFoldDB" id="A0AAV9IS94"/>